<dbReference type="PANTHER" id="PTHR46401:SF2">
    <property type="entry name" value="GLYCOSYLTRANSFERASE WBBK-RELATED"/>
    <property type="match status" value="1"/>
</dbReference>
<feature type="domain" description="Glycosyl transferase family 1" evidence="2">
    <location>
        <begin position="202"/>
        <end position="357"/>
    </location>
</feature>
<reference evidence="4 5" key="1">
    <citation type="submission" date="2015-02" db="EMBL/GenBank/DDBJ databases">
        <title>Draft genome of a novel marine cyanobacterium (Chroococcales) isolated from South Atlantic Ocean.</title>
        <authorList>
            <person name="Rigonato J."/>
            <person name="Alvarenga D.O."/>
            <person name="Branco L.H."/>
            <person name="Varani A.M."/>
            <person name="Brandini F.P."/>
            <person name="Fiore M.F."/>
        </authorList>
    </citation>
    <scope>NUCLEOTIDE SEQUENCE [LARGE SCALE GENOMIC DNA]</scope>
    <source>
        <strain evidence="4 5">CENA595</strain>
    </source>
</reference>
<sequence length="387" mass="43671">MKIAYVTTYNARSLRGSNEWSGTGYYIAQSLEKQSLSVEYIGPLKEPVTLHGVPKIKRRYYELFHKKNYQQDADPIILKSYARQVAKKLNNTKSDIVFSATVNPIAYLECDRPIVFWADGTFANIQNFYPLYTHLPQQVIKDWHLMEELALQRCKLAIYSSDWAAKSAIHDYGADPSKVKVVPFGANIESALTFETVKDAIESRPTNRCKLLFIAVDWIRKGGDVAYQVAKKLNQSGLKTELTVVGCQPLLEESLPDFVKALGFISKSTSEGKTQIQKLFLESHFLILPTIADCTPIVFCEANSLGVPCLSTTVGGVPTIIHNDVNGRLFDKDANISDYCNYITDLFADYSKYKNLAMSAFHEYDSRLNWRVCGQKVKDLLRTSVQN</sequence>
<dbReference type="PANTHER" id="PTHR46401">
    <property type="entry name" value="GLYCOSYLTRANSFERASE WBBK-RELATED"/>
    <property type="match status" value="1"/>
</dbReference>
<dbReference type="OrthoDB" id="9790710at2"/>
<evidence type="ECO:0000313" key="4">
    <source>
        <dbReference type="EMBL" id="KJH73152.1"/>
    </source>
</evidence>
<evidence type="ECO:0000313" key="5">
    <source>
        <dbReference type="Proteomes" id="UP000032452"/>
    </source>
</evidence>
<dbReference type="InterPro" id="IPR001296">
    <property type="entry name" value="Glyco_trans_1"/>
</dbReference>
<evidence type="ECO:0000256" key="1">
    <source>
        <dbReference type="ARBA" id="ARBA00022679"/>
    </source>
</evidence>
<name>A0A0D8ZXM4_9CYAN</name>
<dbReference type="Gene3D" id="3.40.50.2000">
    <property type="entry name" value="Glycogen Phosphorylase B"/>
    <property type="match status" value="2"/>
</dbReference>
<dbReference type="InterPro" id="IPR028098">
    <property type="entry name" value="Glyco_trans_4-like_N"/>
</dbReference>
<dbReference type="RefSeq" id="WP_045053251.1">
    <property type="nucleotide sequence ID" value="NZ_CAWMDP010000059.1"/>
</dbReference>
<keyword evidence="1 4" id="KW-0808">Transferase</keyword>
<organism evidence="4 5">
    <name type="scientific">Aliterella atlantica CENA595</name>
    <dbReference type="NCBI Taxonomy" id="1618023"/>
    <lineage>
        <taxon>Bacteria</taxon>
        <taxon>Bacillati</taxon>
        <taxon>Cyanobacteriota</taxon>
        <taxon>Cyanophyceae</taxon>
        <taxon>Chroococcidiopsidales</taxon>
        <taxon>Aliterellaceae</taxon>
        <taxon>Aliterella</taxon>
    </lineage>
</organism>
<proteinExistence type="predicted"/>
<dbReference type="STRING" id="1618023.UH38_03625"/>
<dbReference type="PATRIC" id="fig|1618023.3.peg.5213"/>
<dbReference type="CDD" id="cd03801">
    <property type="entry name" value="GT4_PimA-like"/>
    <property type="match status" value="1"/>
</dbReference>
<dbReference type="GO" id="GO:0009103">
    <property type="term" value="P:lipopolysaccharide biosynthetic process"/>
    <property type="evidence" value="ECO:0007669"/>
    <property type="project" value="TreeGrafter"/>
</dbReference>
<evidence type="ECO:0000259" key="3">
    <source>
        <dbReference type="Pfam" id="PF13439"/>
    </source>
</evidence>
<dbReference type="GO" id="GO:0016757">
    <property type="term" value="F:glycosyltransferase activity"/>
    <property type="evidence" value="ECO:0007669"/>
    <property type="project" value="InterPro"/>
</dbReference>
<dbReference type="SUPFAM" id="SSF53756">
    <property type="entry name" value="UDP-Glycosyltransferase/glycogen phosphorylase"/>
    <property type="match status" value="1"/>
</dbReference>
<dbReference type="Pfam" id="PF13439">
    <property type="entry name" value="Glyco_transf_4"/>
    <property type="match status" value="1"/>
</dbReference>
<evidence type="ECO:0000259" key="2">
    <source>
        <dbReference type="Pfam" id="PF00534"/>
    </source>
</evidence>
<keyword evidence="5" id="KW-1185">Reference proteome</keyword>
<accession>A0A0D8ZXM4</accession>
<protein>
    <submittedName>
        <fullName evidence="4">Group 1 glycosyl transferase</fullName>
    </submittedName>
</protein>
<dbReference type="AlphaFoldDB" id="A0A0D8ZXM4"/>
<dbReference type="EMBL" id="JYON01000002">
    <property type="protein sequence ID" value="KJH73152.1"/>
    <property type="molecule type" value="Genomic_DNA"/>
</dbReference>
<comment type="caution">
    <text evidence="4">The sequence shown here is derived from an EMBL/GenBank/DDBJ whole genome shotgun (WGS) entry which is preliminary data.</text>
</comment>
<gene>
    <name evidence="4" type="ORF">UH38_03625</name>
</gene>
<dbReference type="Pfam" id="PF00534">
    <property type="entry name" value="Glycos_transf_1"/>
    <property type="match status" value="1"/>
</dbReference>
<dbReference type="Proteomes" id="UP000032452">
    <property type="component" value="Unassembled WGS sequence"/>
</dbReference>
<feature type="domain" description="Glycosyltransferase subfamily 4-like N-terminal" evidence="3">
    <location>
        <begin position="26"/>
        <end position="189"/>
    </location>
</feature>